<proteinExistence type="predicted"/>
<comment type="caution">
    <text evidence="1">The sequence shown here is derived from an EMBL/GenBank/DDBJ whole genome shotgun (WGS) entry which is preliminary data.</text>
</comment>
<dbReference type="Proteomes" id="UP000321750">
    <property type="component" value="Unassembled WGS sequence"/>
</dbReference>
<keyword evidence="2" id="KW-1185">Reference proteome</keyword>
<evidence type="ECO:0000313" key="2">
    <source>
        <dbReference type="Proteomes" id="UP000321750"/>
    </source>
</evidence>
<sequence>MRHNERTLLRERVRILVLTHALEATLSRLVTLGGSNAEDELNQLEHRIAAASRTLGTMPGDMALTTMVAVEDAVAIIRGAFDRTHDRLEGTLAASAIAA</sequence>
<evidence type="ECO:0000313" key="1">
    <source>
        <dbReference type="EMBL" id="GEP10030.1"/>
    </source>
</evidence>
<reference evidence="1 2" key="1">
    <citation type="submission" date="2019-07" db="EMBL/GenBank/DDBJ databases">
        <title>Whole genome shotgun sequence of Methylobacterium gnaphalii NBRC 107716.</title>
        <authorList>
            <person name="Hosoyama A."/>
            <person name="Uohara A."/>
            <person name="Ohji S."/>
            <person name="Ichikawa N."/>
        </authorList>
    </citation>
    <scope>NUCLEOTIDE SEQUENCE [LARGE SCALE GENOMIC DNA]</scope>
    <source>
        <strain evidence="1 2">NBRC 107716</strain>
    </source>
</reference>
<accession>A0A512JJA3</accession>
<dbReference type="EMBL" id="BJZV01000008">
    <property type="protein sequence ID" value="GEP10030.1"/>
    <property type="molecule type" value="Genomic_DNA"/>
</dbReference>
<organism evidence="1 2">
    <name type="scientific">Methylobacterium gnaphalii</name>
    <dbReference type="NCBI Taxonomy" id="1010610"/>
    <lineage>
        <taxon>Bacteria</taxon>
        <taxon>Pseudomonadati</taxon>
        <taxon>Pseudomonadota</taxon>
        <taxon>Alphaproteobacteria</taxon>
        <taxon>Hyphomicrobiales</taxon>
        <taxon>Methylobacteriaceae</taxon>
        <taxon>Methylobacterium</taxon>
    </lineage>
</organism>
<protein>
    <submittedName>
        <fullName evidence="1">Uncharacterized protein</fullName>
    </submittedName>
</protein>
<name>A0A512JJA3_9HYPH</name>
<dbReference type="OrthoDB" id="8000615at2"/>
<dbReference type="AlphaFoldDB" id="A0A512JJA3"/>
<gene>
    <name evidence="1" type="ORF">MGN01_18750</name>
</gene>